<feature type="transmembrane region" description="Helical" evidence="2">
    <location>
        <begin position="55"/>
        <end position="73"/>
    </location>
</feature>
<evidence type="ECO:0000256" key="1">
    <source>
        <dbReference type="SAM" id="MobiDB-lite"/>
    </source>
</evidence>
<dbReference type="AlphaFoldDB" id="A0A310SHV8"/>
<accession>A0A310SHV8</accession>
<keyword evidence="4" id="KW-1185">Reference proteome</keyword>
<proteinExistence type="predicted"/>
<dbReference type="Proteomes" id="UP000250275">
    <property type="component" value="Unassembled WGS sequence"/>
</dbReference>
<feature type="compositionally biased region" description="Basic and acidic residues" evidence="1">
    <location>
        <begin position="1"/>
        <end position="29"/>
    </location>
</feature>
<protein>
    <submittedName>
        <fullName evidence="3">Uncharacterized protein</fullName>
    </submittedName>
</protein>
<gene>
    <name evidence="3" type="ORF">WN48_05174</name>
</gene>
<reference evidence="3 4" key="1">
    <citation type="submission" date="2015-07" db="EMBL/GenBank/DDBJ databases">
        <title>The genome of Eufriesea mexicana.</title>
        <authorList>
            <person name="Pan H."/>
            <person name="Kapheim K."/>
        </authorList>
    </citation>
    <scope>NUCLEOTIDE SEQUENCE [LARGE SCALE GENOMIC DNA]</scope>
    <source>
        <strain evidence="3">0111107269</strain>
        <tissue evidence="3">Whole body</tissue>
    </source>
</reference>
<feature type="region of interest" description="Disordered" evidence="1">
    <location>
        <begin position="1"/>
        <end position="34"/>
    </location>
</feature>
<sequence>MKKRSNNENKGGKGRQSETNDEKNEKKNEISLNDEENQGFSEWLRSNDGLEMMRLFVIANSILIFFTMGLPKFQEVIGILKDYYYGEL</sequence>
<organism evidence="3 4">
    <name type="scientific">Eufriesea mexicana</name>
    <dbReference type="NCBI Taxonomy" id="516756"/>
    <lineage>
        <taxon>Eukaryota</taxon>
        <taxon>Metazoa</taxon>
        <taxon>Ecdysozoa</taxon>
        <taxon>Arthropoda</taxon>
        <taxon>Hexapoda</taxon>
        <taxon>Insecta</taxon>
        <taxon>Pterygota</taxon>
        <taxon>Neoptera</taxon>
        <taxon>Endopterygota</taxon>
        <taxon>Hymenoptera</taxon>
        <taxon>Apocrita</taxon>
        <taxon>Aculeata</taxon>
        <taxon>Apoidea</taxon>
        <taxon>Anthophila</taxon>
        <taxon>Apidae</taxon>
        <taxon>Eufriesea</taxon>
    </lineage>
</organism>
<name>A0A310SHV8_9HYME</name>
<keyword evidence="2" id="KW-0472">Membrane</keyword>
<keyword evidence="2" id="KW-0812">Transmembrane</keyword>
<evidence type="ECO:0000313" key="4">
    <source>
        <dbReference type="Proteomes" id="UP000250275"/>
    </source>
</evidence>
<evidence type="ECO:0000256" key="2">
    <source>
        <dbReference type="SAM" id="Phobius"/>
    </source>
</evidence>
<evidence type="ECO:0000313" key="3">
    <source>
        <dbReference type="EMBL" id="OAD55299.1"/>
    </source>
</evidence>
<keyword evidence="2" id="KW-1133">Transmembrane helix</keyword>
<dbReference type="EMBL" id="KQ762898">
    <property type="protein sequence ID" value="OAD55299.1"/>
    <property type="molecule type" value="Genomic_DNA"/>
</dbReference>